<comment type="caution">
    <text evidence="2">The sequence shown here is derived from an EMBL/GenBank/DDBJ whole genome shotgun (WGS) entry which is preliminary data.</text>
</comment>
<keyword evidence="3" id="KW-1185">Reference proteome</keyword>
<name>A0A834YND5_TETSI</name>
<dbReference type="Pfam" id="PF13302">
    <property type="entry name" value="Acetyltransf_3"/>
    <property type="match status" value="1"/>
</dbReference>
<dbReference type="Gene3D" id="3.40.630.30">
    <property type="match status" value="1"/>
</dbReference>
<sequence length="179" mass="20365">MEINSSKSDGFLDISLRPFDLSDVDDFMVWATDDRVTRLCGWDSFTSRDAVVNYFKDTVIPHPWFRAICINNRPIGQISVRPYSGGYRCRGELGYAIAIKYWGQGIVTKAVKMVTSSIFSECPNLERLEALASLENPASQRVLEKMGFQKEGVLRKFFIKKGKTIDVLMYSLLNTDLML</sequence>
<dbReference type="InterPro" id="IPR000182">
    <property type="entry name" value="GNAT_dom"/>
</dbReference>
<feature type="domain" description="N-acetyltransferase" evidence="1">
    <location>
        <begin position="14"/>
        <end position="174"/>
    </location>
</feature>
<accession>A0A834YND5</accession>
<dbReference type="AlphaFoldDB" id="A0A834YND5"/>
<proteinExistence type="predicted"/>
<organism evidence="2 3">
    <name type="scientific">Tetracentron sinense</name>
    <name type="common">Spur-leaf</name>
    <dbReference type="NCBI Taxonomy" id="13715"/>
    <lineage>
        <taxon>Eukaryota</taxon>
        <taxon>Viridiplantae</taxon>
        <taxon>Streptophyta</taxon>
        <taxon>Embryophyta</taxon>
        <taxon>Tracheophyta</taxon>
        <taxon>Spermatophyta</taxon>
        <taxon>Magnoliopsida</taxon>
        <taxon>Trochodendrales</taxon>
        <taxon>Trochodendraceae</taxon>
        <taxon>Tetracentron</taxon>
    </lineage>
</organism>
<dbReference type="Proteomes" id="UP000655225">
    <property type="component" value="Unassembled WGS sequence"/>
</dbReference>
<gene>
    <name evidence="2" type="ORF">HHK36_022726</name>
</gene>
<evidence type="ECO:0000313" key="3">
    <source>
        <dbReference type="Proteomes" id="UP000655225"/>
    </source>
</evidence>
<dbReference type="PANTHER" id="PTHR46067">
    <property type="entry name" value="ACYL-COA N-ACYLTRANSFERASES (NAT) SUPERFAMILY PROTEIN"/>
    <property type="match status" value="1"/>
</dbReference>
<dbReference type="OrthoDB" id="630895at2759"/>
<evidence type="ECO:0000259" key="1">
    <source>
        <dbReference type="PROSITE" id="PS51186"/>
    </source>
</evidence>
<dbReference type="InterPro" id="IPR016181">
    <property type="entry name" value="Acyl_CoA_acyltransferase"/>
</dbReference>
<dbReference type="EMBL" id="JABCRI010000016">
    <property type="protein sequence ID" value="KAF8392384.1"/>
    <property type="molecule type" value="Genomic_DNA"/>
</dbReference>
<evidence type="ECO:0000313" key="2">
    <source>
        <dbReference type="EMBL" id="KAF8392384.1"/>
    </source>
</evidence>
<dbReference type="OMA" id="ICHNDHA"/>
<dbReference type="PROSITE" id="PS51186">
    <property type="entry name" value="GNAT"/>
    <property type="match status" value="1"/>
</dbReference>
<dbReference type="GO" id="GO:0016747">
    <property type="term" value="F:acyltransferase activity, transferring groups other than amino-acyl groups"/>
    <property type="evidence" value="ECO:0007669"/>
    <property type="project" value="InterPro"/>
</dbReference>
<protein>
    <recommendedName>
        <fullName evidence="1">N-acetyltransferase domain-containing protein</fullName>
    </recommendedName>
</protein>
<reference evidence="2 3" key="1">
    <citation type="submission" date="2020-04" db="EMBL/GenBank/DDBJ databases">
        <title>Plant Genome Project.</title>
        <authorList>
            <person name="Zhang R.-G."/>
        </authorList>
    </citation>
    <scope>NUCLEOTIDE SEQUENCE [LARGE SCALE GENOMIC DNA]</scope>
    <source>
        <strain evidence="2">YNK0</strain>
        <tissue evidence="2">Leaf</tissue>
    </source>
</reference>
<dbReference type="SUPFAM" id="SSF55729">
    <property type="entry name" value="Acyl-CoA N-acyltransferases (Nat)"/>
    <property type="match status" value="1"/>
</dbReference>
<dbReference type="PANTHER" id="PTHR46067:SF27">
    <property type="entry name" value="ACYL-COA N-ACYLTRANSFERASES (NAT) SUPERFAMILY PROTEIN"/>
    <property type="match status" value="1"/>
</dbReference>